<keyword evidence="1" id="KW-0812">Transmembrane</keyword>
<keyword evidence="1" id="KW-1133">Transmembrane helix</keyword>
<evidence type="ECO:0000256" key="1">
    <source>
        <dbReference type="SAM" id="Phobius"/>
    </source>
</evidence>
<sequence length="107" mass="11399">MILLFSKSKGLLTYLDGDGVVMPKGSKKAYPNSDRFGEDGRRLYSAYDAARAAKAAKAAQFAKAIEEAAAKAKKPIPRVKRRRRSLLIGGASLAAVLGLLMYLIGAG</sequence>
<proteinExistence type="predicted"/>
<gene>
    <name evidence="2" type="ORF">ACFSOZ_08135</name>
</gene>
<comment type="caution">
    <text evidence="2">The sequence shown here is derived from an EMBL/GenBank/DDBJ whole genome shotgun (WGS) entry which is preliminary data.</text>
</comment>
<reference evidence="3" key="1">
    <citation type="journal article" date="2019" name="Int. J. Syst. Evol. Microbiol.">
        <title>The Global Catalogue of Microorganisms (GCM) 10K type strain sequencing project: providing services to taxonomists for standard genome sequencing and annotation.</title>
        <authorList>
            <consortium name="The Broad Institute Genomics Platform"/>
            <consortium name="The Broad Institute Genome Sequencing Center for Infectious Disease"/>
            <person name="Wu L."/>
            <person name="Ma J."/>
        </authorList>
    </citation>
    <scope>NUCLEOTIDE SEQUENCE [LARGE SCALE GENOMIC DNA]</scope>
    <source>
        <strain evidence="3">CGMCC 1.16225</strain>
    </source>
</reference>
<evidence type="ECO:0000313" key="3">
    <source>
        <dbReference type="Proteomes" id="UP001597405"/>
    </source>
</evidence>
<feature type="transmembrane region" description="Helical" evidence="1">
    <location>
        <begin position="86"/>
        <end position="105"/>
    </location>
</feature>
<keyword evidence="3" id="KW-1185">Reference proteome</keyword>
<name>A0ABW4U5S6_9HYPH</name>
<accession>A0ABW4U5S6</accession>
<organism evidence="2 3">
    <name type="scientific">Mesorhizobium newzealandense</name>
    <dbReference type="NCBI Taxonomy" id="1300302"/>
    <lineage>
        <taxon>Bacteria</taxon>
        <taxon>Pseudomonadati</taxon>
        <taxon>Pseudomonadota</taxon>
        <taxon>Alphaproteobacteria</taxon>
        <taxon>Hyphomicrobiales</taxon>
        <taxon>Phyllobacteriaceae</taxon>
        <taxon>Mesorhizobium</taxon>
    </lineage>
</organism>
<keyword evidence="1" id="KW-0472">Membrane</keyword>
<dbReference type="Proteomes" id="UP001597405">
    <property type="component" value="Unassembled WGS sequence"/>
</dbReference>
<dbReference type="RefSeq" id="WP_379095763.1">
    <property type="nucleotide sequence ID" value="NZ_JBHUGZ010000006.1"/>
</dbReference>
<dbReference type="EMBL" id="JBHUGZ010000006">
    <property type="protein sequence ID" value="MFD1982643.1"/>
    <property type="molecule type" value="Genomic_DNA"/>
</dbReference>
<evidence type="ECO:0000313" key="2">
    <source>
        <dbReference type="EMBL" id="MFD1982643.1"/>
    </source>
</evidence>
<protein>
    <submittedName>
        <fullName evidence="2">Uncharacterized protein</fullName>
    </submittedName>
</protein>